<dbReference type="SUPFAM" id="SSF55120">
    <property type="entry name" value="Pseudouridine synthase"/>
    <property type="match status" value="1"/>
</dbReference>
<gene>
    <name evidence="2" type="ORF">HNQ51_002448</name>
</gene>
<protein>
    <submittedName>
        <fullName evidence="2">tRNA pseudouridine32 synthase/23S rRNA pseudouridine746 synthase</fullName>
        <ecNumber evidence="2">5.4.99.28</ecNumber>
        <ecNumber evidence="2">5.4.99.29</ecNumber>
    </submittedName>
</protein>
<dbReference type="EMBL" id="JACHHO010000003">
    <property type="protein sequence ID" value="MBB5205129.1"/>
    <property type="molecule type" value="Genomic_DNA"/>
</dbReference>
<dbReference type="GO" id="GO:0160151">
    <property type="term" value="F:tRNA pseudouridine(32) synthase activity"/>
    <property type="evidence" value="ECO:0007669"/>
    <property type="project" value="UniProtKB-EC"/>
</dbReference>
<organism evidence="2 3">
    <name type="scientific">Inhella inkyongensis</name>
    <dbReference type="NCBI Taxonomy" id="392593"/>
    <lineage>
        <taxon>Bacteria</taxon>
        <taxon>Pseudomonadati</taxon>
        <taxon>Pseudomonadota</taxon>
        <taxon>Betaproteobacteria</taxon>
        <taxon>Burkholderiales</taxon>
        <taxon>Sphaerotilaceae</taxon>
        <taxon>Inhella</taxon>
    </lineage>
</organism>
<dbReference type="GO" id="GO:0160142">
    <property type="term" value="F:23S rRNA pseudouridine(746) synthase activity"/>
    <property type="evidence" value="ECO:0007669"/>
    <property type="project" value="UniProtKB-EC"/>
</dbReference>
<dbReference type="Proteomes" id="UP000554837">
    <property type="component" value="Unassembled WGS sequence"/>
</dbReference>
<dbReference type="PANTHER" id="PTHR21600">
    <property type="entry name" value="MITOCHONDRIAL RNA PSEUDOURIDINE SYNTHASE"/>
    <property type="match status" value="1"/>
</dbReference>
<dbReference type="PANTHER" id="PTHR21600:SF84">
    <property type="entry name" value="PSEUDOURIDINE SYNTHASE RSUA_RLUA-LIKE DOMAIN-CONTAINING PROTEIN"/>
    <property type="match status" value="1"/>
</dbReference>
<dbReference type="InterPro" id="IPR050188">
    <property type="entry name" value="RluA_PseudoU_synthase"/>
</dbReference>
<evidence type="ECO:0000313" key="3">
    <source>
        <dbReference type="Proteomes" id="UP000554837"/>
    </source>
</evidence>
<accession>A0A840S9P6</accession>
<sequence length="315" mass="35445">MKPEGFTPAPRQGVSASRVRAGAGPWGHVLAFLQARFPQAPDWPERLQAGEVLDAHGAPLAAHSPCPPGCLIWYWRRPPPEARVPFEVEVLHRCERLLVVDKPPFLAVAPAGRHLQETVLLRLQQRFDLPELTPLHRLDRDTAGVLAFCIQAQHRTVYQALWRERRVQKGYEAIAPWSEALNGPLIARHRLVEPVGEGFHQMQVQAGEPNCETRIERLHEVNSATVPGAQAGQRLALYRLNPITGRKHQLRAQMAALGLPIVNDRIYPVLQPDGPDDYTRPLQLLARRLAFTDPLDGREWCFESRRRLGLSSSLT</sequence>
<dbReference type="OrthoDB" id="9785808at2"/>
<dbReference type="EC" id="5.4.99.28" evidence="2"/>
<dbReference type="GO" id="GO:0003723">
    <property type="term" value="F:RNA binding"/>
    <property type="evidence" value="ECO:0007669"/>
    <property type="project" value="InterPro"/>
</dbReference>
<keyword evidence="3" id="KW-1185">Reference proteome</keyword>
<dbReference type="AlphaFoldDB" id="A0A840S9P6"/>
<dbReference type="InterPro" id="IPR020103">
    <property type="entry name" value="PsdUridine_synth_cat_dom_sf"/>
</dbReference>
<evidence type="ECO:0000259" key="1">
    <source>
        <dbReference type="Pfam" id="PF00849"/>
    </source>
</evidence>
<proteinExistence type="predicted"/>
<dbReference type="Pfam" id="PF00849">
    <property type="entry name" value="PseudoU_synth_2"/>
    <property type="match status" value="1"/>
</dbReference>
<name>A0A840S9P6_9BURK</name>
<keyword evidence="2" id="KW-0413">Isomerase</keyword>
<reference evidence="2 3" key="1">
    <citation type="submission" date="2020-08" db="EMBL/GenBank/DDBJ databases">
        <title>Genomic Encyclopedia of Type Strains, Phase IV (KMG-IV): sequencing the most valuable type-strain genomes for metagenomic binning, comparative biology and taxonomic classification.</title>
        <authorList>
            <person name="Goeker M."/>
        </authorList>
    </citation>
    <scope>NUCLEOTIDE SEQUENCE [LARGE SCALE GENOMIC DNA]</scope>
    <source>
        <strain evidence="2 3">DSM 23958</strain>
    </source>
</reference>
<dbReference type="GO" id="GO:0000455">
    <property type="term" value="P:enzyme-directed rRNA pseudouridine synthesis"/>
    <property type="evidence" value="ECO:0007669"/>
    <property type="project" value="TreeGrafter"/>
</dbReference>
<evidence type="ECO:0000313" key="2">
    <source>
        <dbReference type="EMBL" id="MBB5205129.1"/>
    </source>
</evidence>
<comment type="caution">
    <text evidence="2">The sequence shown here is derived from an EMBL/GenBank/DDBJ whole genome shotgun (WGS) entry which is preliminary data.</text>
</comment>
<feature type="domain" description="Pseudouridine synthase RsuA/RluA-like" evidence="1">
    <location>
        <begin position="97"/>
        <end position="256"/>
    </location>
</feature>
<dbReference type="EC" id="5.4.99.29" evidence="2"/>
<dbReference type="InterPro" id="IPR006145">
    <property type="entry name" value="PsdUridine_synth_RsuA/RluA"/>
</dbReference>
<dbReference type="Gene3D" id="3.30.2350.10">
    <property type="entry name" value="Pseudouridine synthase"/>
    <property type="match status" value="1"/>
</dbReference>
<dbReference type="RefSeq" id="WP_138854859.1">
    <property type="nucleotide sequence ID" value="NZ_CP040709.1"/>
</dbReference>